<evidence type="ECO:0000313" key="2">
    <source>
        <dbReference type="EMBL" id="UXE63099.1"/>
    </source>
</evidence>
<name>A0A977PXR7_9CYAN</name>
<organism evidence="2">
    <name type="scientific">Woronichinia naegeliana WA131</name>
    <dbReference type="NCBI Taxonomy" id="2824559"/>
    <lineage>
        <taxon>Bacteria</taxon>
        <taxon>Bacillati</taxon>
        <taxon>Cyanobacteriota</taxon>
        <taxon>Cyanophyceae</taxon>
        <taxon>Synechococcales</taxon>
        <taxon>Coelosphaeriaceae</taxon>
        <taxon>Woronichinia</taxon>
    </lineage>
</organism>
<reference evidence="2" key="1">
    <citation type="submission" date="2021-04" db="EMBL/GenBank/DDBJ databases">
        <title>Genome sequence of Woronichinia naegeliana from Washington state freshwater lake bloom.</title>
        <authorList>
            <person name="Dreher T.W."/>
        </authorList>
    </citation>
    <scope>NUCLEOTIDE SEQUENCE</scope>
    <source>
        <strain evidence="2">WA131</strain>
    </source>
</reference>
<sequence length="109" mass="12336">MTTPISLDFPLAKAEYLLTRVAEFGKGGDKRNYWQNILGFRSAEHIRKAILDEITIEKLTPQGIHPYGDRLVAIIQINTPLGRSQPILTVWLVPFEAKIARFITAIPNH</sequence>
<protein>
    <recommendedName>
        <fullName evidence="1">DUF6883 domain-containing protein</fullName>
    </recommendedName>
</protein>
<gene>
    <name evidence="2" type="ORF">KA717_10750</name>
</gene>
<dbReference type="AlphaFoldDB" id="A0A977PXR7"/>
<proteinExistence type="predicted"/>
<dbReference type="InterPro" id="IPR049250">
    <property type="entry name" value="DUF6883"/>
</dbReference>
<dbReference type="Pfam" id="PF21814">
    <property type="entry name" value="DUF6883"/>
    <property type="match status" value="1"/>
</dbReference>
<dbReference type="KEGG" id="wna:KA717_10750"/>
<dbReference type="Proteomes" id="UP001065613">
    <property type="component" value="Chromosome"/>
</dbReference>
<feature type="domain" description="DUF6883" evidence="1">
    <location>
        <begin position="15"/>
        <end position="108"/>
    </location>
</feature>
<evidence type="ECO:0000259" key="1">
    <source>
        <dbReference type="Pfam" id="PF21814"/>
    </source>
</evidence>
<accession>A0A977PXR7</accession>
<dbReference type="EMBL" id="CP073041">
    <property type="protein sequence ID" value="UXE63099.1"/>
    <property type="molecule type" value="Genomic_DNA"/>
</dbReference>